<proteinExistence type="inferred from homology"/>
<dbReference type="InterPro" id="IPR001867">
    <property type="entry name" value="OmpR/PhoB-type_DNA-bd"/>
</dbReference>
<dbReference type="SUPFAM" id="SSF52540">
    <property type="entry name" value="P-loop containing nucleoside triphosphate hydrolases"/>
    <property type="match status" value="1"/>
</dbReference>
<organism evidence="9 10">
    <name type="scientific">Actinophytocola oryzae</name>
    <dbReference type="NCBI Taxonomy" id="502181"/>
    <lineage>
        <taxon>Bacteria</taxon>
        <taxon>Bacillati</taxon>
        <taxon>Actinomycetota</taxon>
        <taxon>Actinomycetes</taxon>
        <taxon>Pseudonocardiales</taxon>
        <taxon>Pseudonocardiaceae</taxon>
    </lineage>
</organism>
<evidence type="ECO:0000313" key="9">
    <source>
        <dbReference type="EMBL" id="TDV41089.1"/>
    </source>
</evidence>
<dbReference type="Pfam" id="PF00931">
    <property type="entry name" value="NB-ARC"/>
    <property type="match status" value="1"/>
</dbReference>
<feature type="DNA-binding region" description="OmpR/PhoB-type" evidence="6">
    <location>
        <begin position="1"/>
        <end position="100"/>
    </location>
</feature>
<dbReference type="GO" id="GO:0006355">
    <property type="term" value="P:regulation of DNA-templated transcription"/>
    <property type="evidence" value="ECO:0007669"/>
    <property type="project" value="InterPro"/>
</dbReference>
<feature type="domain" description="OmpR/PhoB-type" evidence="8">
    <location>
        <begin position="1"/>
        <end position="100"/>
    </location>
</feature>
<dbReference type="InterPro" id="IPR019734">
    <property type="entry name" value="TPR_rpt"/>
</dbReference>
<dbReference type="PANTHER" id="PTHR35807">
    <property type="entry name" value="TRANSCRIPTIONAL REGULATOR REDD-RELATED"/>
    <property type="match status" value="1"/>
</dbReference>
<dbReference type="InterPro" id="IPR042197">
    <property type="entry name" value="Apaf_helical"/>
</dbReference>
<dbReference type="Pfam" id="PF03704">
    <property type="entry name" value="BTAD"/>
    <property type="match status" value="1"/>
</dbReference>
<dbReference type="GO" id="GO:0003677">
    <property type="term" value="F:DNA binding"/>
    <property type="evidence" value="ECO:0007669"/>
    <property type="project" value="UniProtKB-UniRule"/>
</dbReference>
<dbReference type="InterPro" id="IPR011990">
    <property type="entry name" value="TPR-like_helical_dom_sf"/>
</dbReference>
<comment type="caution">
    <text evidence="9">The sequence shown here is derived from an EMBL/GenBank/DDBJ whole genome shotgun (WGS) entry which is preliminary data.</text>
</comment>
<dbReference type="SMART" id="SM00028">
    <property type="entry name" value="TPR"/>
    <property type="match status" value="7"/>
</dbReference>
<dbReference type="Proteomes" id="UP000294927">
    <property type="component" value="Unassembled WGS sequence"/>
</dbReference>
<feature type="compositionally biased region" description="Polar residues" evidence="7">
    <location>
        <begin position="260"/>
        <end position="276"/>
    </location>
</feature>
<dbReference type="Gene3D" id="1.25.40.10">
    <property type="entry name" value="Tetratricopeptide repeat domain"/>
    <property type="match status" value="2"/>
</dbReference>
<dbReference type="GO" id="GO:0043531">
    <property type="term" value="F:ADP binding"/>
    <property type="evidence" value="ECO:0007669"/>
    <property type="project" value="InterPro"/>
</dbReference>
<dbReference type="InterPro" id="IPR016032">
    <property type="entry name" value="Sig_transdc_resp-reg_C-effctor"/>
</dbReference>
<evidence type="ECO:0000256" key="2">
    <source>
        <dbReference type="ARBA" id="ARBA00022737"/>
    </source>
</evidence>
<gene>
    <name evidence="9" type="ORF">CLV71_121155</name>
</gene>
<keyword evidence="5" id="KW-0804">Transcription</keyword>
<dbReference type="EMBL" id="SOCP01000021">
    <property type="protein sequence ID" value="TDV41089.1"/>
    <property type="molecule type" value="Genomic_DNA"/>
</dbReference>
<name>A0A4R7UWE7_9PSEU</name>
<protein>
    <submittedName>
        <fullName evidence="9">DNA-binding SARP family transcriptional activator</fullName>
    </submittedName>
</protein>
<dbReference type="SMART" id="SM00862">
    <property type="entry name" value="Trans_reg_C"/>
    <property type="match status" value="1"/>
</dbReference>
<keyword evidence="2" id="KW-0677">Repeat</keyword>
<dbReference type="Gene3D" id="3.40.50.300">
    <property type="entry name" value="P-loop containing nucleotide triphosphate hydrolases"/>
    <property type="match status" value="1"/>
</dbReference>
<dbReference type="Gene3D" id="1.10.10.10">
    <property type="entry name" value="Winged helix-like DNA-binding domain superfamily/Winged helix DNA-binding domain"/>
    <property type="match status" value="1"/>
</dbReference>
<dbReference type="InterPro" id="IPR036388">
    <property type="entry name" value="WH-like_DNA-bd_sf"/>
</dbReference>
<dbReference type="AlphaFoldDB" id="A0A4R7UWE7"/>
<dbReference type="Gene3D" id="1.10.8.430">
    <property type="entry name" value="Helical domain of apoptotic protease-activating factors"/>
    <property type="match status" value="1"/>
</dbReference>
<sequence>MSGGGYVLALRLLGPLTLTVDGEERDLGGARQRVVLAMLALNANRVVSIEHLIDAVWDESPPTTARAQIQICVSGLRRVLNGTGDTVQIRTRAPGYLLDVPETNLDIAQFTSLVSSARAHVEAGRISEAVATLRSALSLWRGPALAGMNSELLGRGAAQLNDARVAAVMERIRLDLALGRHEEVVGELFALVKEHPLRERLYEYLMLALYRSGRQAEALEACRRARATLMDELGIELGQSVRRLENAILNRDPELDLASSGVSTPPTNPAAEQQSVVPRRLPASIADFTGRQSQLDEIKRALGNDTAGDTVNYGVRIVSISGKGGVGKSTLALRAAHELRDDYPDGHLYGDLESPNGEDRVRGVLARFLHALGIAGNTVPDDDEERGELYRSRVANKKVLVVLDGATDEDQVIPLMPAGPGCAMIVTSRAPLSGLPGAHQIGIDVFDESRSMEMLNTIVGASRLQAEPDAAHELVNLCGGLPLAIRIAGARLASRPHWRIDVLAARLRNTVRRLDELSYRGLVLRSNIGLSYRTLNGIARRLFRRFALVTSPDFPGWAAAALLDLDPYDAIEIVESLVEAQLLDTVQYPGEGLRYRMHDLIRVYAIERLHEEESEEERAETVERLVGAWLSRAEHAHRKEYGGDYTIIHGTAPRWTGARQLEEIDLMGDQMEWLESERRSLVAAVDLAADYGMSEACWDLALTSVTLFQVKGHFDDWRETSERALATAEADGNRRGRAAMLYSLGGMHSQQTRIADAERCYAAALEIFEQVGDDHGYGLALRNSATLDRLRGQGTDTMRRYETALEKMRTVGDLVSEAHILQHMAKVNIDEGNTARAQELLEAALGCCRRVNYLRLEAQVLNRFAELYLFLNQVDQAHRALNRVLLIVRDIGDRIGEAHALFRLGVVRQRSGRLDNAETTLQHALSLAQQVGERMVAGSAHHALGEIALARGQGAAGADHVEAALSLFTELGSTIWRAKALILRSDVHQGRGEETLAAGDLDQAIELLGTVDSVEAVRLRQELERNRGNALFR</sequence>
<dbReference type="CDD" id="cd15831">
    <property type="entry name" value="BTAD"/>
    <property type="match status" value="1"/>
</dbReference>
<dbReference type="PRINTS" id="PR00364">
    <property type="entry name" value="DISEASERSIST"/>
</dbReference>
<evidence type="ECO:0000313" key="10">
    <source>
        <dbReference type="Proteomes" id="UP000294927"/>
    </source>
</evidence>
<evidence type="ECO:0000256" key="3">
    <source>
        <dbReference type="ARBA" id="ARBA00023015"/>
    </source>
</evidence>
<keyword evidence="4 6" id="KW-0238">DNA-binding</keyword>
<dbReference type="PROSITE" id="PS51755">
    <property type="entry name" value="OMPR_PHOB"/>
    <property type="match status" value="1"/>
</dbReference>
<evidence type="ECO:0000256" key="1">
    <source>
        <dbReference type="ARBA" id="ARBA00005820"/>
    </source>
</evidence>
<dbReference type="InterPro" id="IPR051677">
    <property type="entry name" value="AfsR-DnrI-RedD_regulator"/>
</dbReference>
<feature type="region of interest" description="Disordered" evidence="7">
    <location>
        <begin position="256"/>
        <end position="276"/>
    </location>
</feature>
<evidence type="ECO:0000256" key="7">
    <source>
        <dbReference type="SAM" id="MobiDB-lite"/>
    </source>
</evidence>
<accession>A0A4R7UWE7</accession>
<dbReference type="Pfam" id="PF00486">
    <property type="entry name" value="Trans_reg_C"/>
    <property type="match status" value="1"/>
</dbReference>
<dbReference type="InterPro" id="IPR005158">
    <property type="entry name" value="BTAD"/>
</dbReference>
<keyword evidence="3" id="KW-0805">Transcription regulation</keyword>
<keyword evidence="10" id="KW-1185">Reference proteome</keyword>
<dbReference type="PANTHER" id="PTHR35807:SF1">
    <property type="entry name" value="TRANSCRIPTIONAL REGULATOR REDD"/>
    <property type="match status" value="1"/>
</dbReference>
<evidence type="ECO:0000256" key="5">
    <source>
        <dbReference type="ARBA" id="ARBA00023163"/>
    </source>
</evidence>
<reference evidence="9 10" key="1">
    <citation type="submission" date="2019-03" db="EMBL/GenBank/DDBJ databases">
        <title>Genomic Encyclopedia of Archaeal and Bacterial Type Strains, Phase II (KMG-II): from individual species to whole genera.</title>
        <authorList>
            <person name="Goeker M."/>
        </authorList>
    </citation>
    <scope>NUCLEOTIDE SEQUENCE [LARGE SCALE GENOMIC DNA]</scope>
    <source>
        <strain evidence="9 10">DSM 45499</strain>
    </source>
</reference>
<dbReference type="InterPro" id="IPR027417">
    <property type="entry name" value="P-loop_NTPase"/>
</dbReference>
<evidence type="ECO:0000256" key="4">
    <source>
        <dbReference type="ARBA" id="ARBA00023125"/>
    </source>
</evidence>
<evidence type="ECO:0000259" key="8">
    <source>
        <dbReference type="PROSITE" id="PS51755"/>
    </source>
</evidence>
<dbReference type="SUPFAM" id="SSF48452">
    <property type="entry name" value="TPR-like"/>
    <property type="match status" value="3"/>
</dbReference>
<comment type="similarity">
    <text evidence="1">Belongs to the AfsR/DnrI/RedD regulatory family.</text>
</comment>
<dbReference type="GO" id="GO:0000160">
    <property type="term" value="P:phosphorelay signal transduction system"/>
    <property type="evidence" value="ECO:0007669"/>
    <property type="project" value="InterPro"/>
</dbReference>
<evidence type="ECO:0000256" key="6">
    <source>
        <dbReference type="PROSITE-ProRule" id="PRU01091"/>
    </source>
</evidence>
<dbReference type="SUPFAM" id="SSF46894">
    <property type="entry name" value="C-terminal effector domain of the bipartite response regulators"/>
    <property type="match status" value="1"/>
</dbReference>
<dbReference type="Pfam" id="PF13424">
    <property type="entry name" value="TPR_12"/>
    <property type="match status" value="1"/>
</dbReference>
<dbReference type="InterPro" id="IPR002182">
    <property type="entry name" value="NB-ARC"/>
</dbReference>
<dbReference type="SMART" id="SM01043">
    <property type="entry name" value="BTAD"/>
    <property type="match status" value="1"/>
</dbReference>